<accession>A0ABC8SUY5</accession>
<keyword evidence="5" id="KW-1185">Reference proteome</keyword>
<feature type="domain" description="DC1" evidence="3">
    <location>
        <begin position="48"/>
        <end position="97"/>
    </location>
</feature>
<dbReference type="SUPFAM" id="SSF57889">
    <property type="entry name" value="Cysteine-rich domain"/>
    <property type="match status" value="1"/>
</dbReference>
<evidence type="ECO:0000313" key="4">
    <source>
        <dbReference type="EMBL" id="CAK9160720.1"/>
    </source>
</evidence>
<keyword evidence="1" id="KW-0677">Repeat</keyword>
<dbReference type="PANTHER" id="PTHR32410:SF216">
    <property type="entry name" value="PHORBOL-ESTER_DAG-TYPE DOMAIN-CONTAINING PROTEIN"/>
    <property type="match status" value="1"/>
</dbReference>
<feature type="non-terminal residue" evidence="4">
    <location>
        <position position="1"/>
    </location>
</feature>
<gene>
    <name evidence="4" type="ORF">ILEXP_LOCUS29493</name>
</gene>
<evidence type="ECO:0000256" key="1">
    <source>
        <dbReference type="ARBA" id="ARBA00022737"/>
    </source>
</evidence>
<keyword evidence="2" id="KW-1133">Transmembrane helix</keyword>
<dbReference type="InterPro" id="IPR004146">
    <property type="entry name" value="DC1"/>
</dbReference>
<evidence type="ECO:0000256" key="2">
    <source>
        <dbReference type="SAM" id="Phobius"/>
    </source>
</evidence>
<organism evidence="4 5">
    <name type="scientific">Ilex paraguariensis</name>
    <name type="common">yerba mate</name>
    <dbReference type="NCBI Taxonomy" id="185542"/>
    <lineage>
        <taxon>Eukaryota</taxon>
        <taxon>Viridiplantae</taxon>
        <taxon>Streptophyta</taxon>
        <taxon>Embryophyta</taxon>
        <taxon>Tracheophyta</taxon>
        <taxon>Spermatophyta</taxon>
        <taxon>Magnoliopsida</taxon>
        <taxon>eudicotyledons</taxon>
        <taxon>Gunneridae</taxon>
        <taxon>Pentapetalae</taxon>
        <taxon>asterids</taxon>
        <taxon>campanulids</taxon>
        <taxon>Aquifoliales</taxon>
        <taxon>Aquifoliaceae</taxon>
        <taxon>Ilex</taxon>
    </lineage>
</organism>
<evidence type="ECO:0000313" key="5">
    <source>
        <dbReference type="Proteomes" id="UP001642360"/>
    </source>
</evidence>
<dbReference type="PANTHER" id="PTHR32410">
    <property type="entry name" value="CYSTEINE/HISTIDINE-RICH C1 DOMAIN FAMILY PROTEIN"/>
    <property type="match status" value="1"/>
</dbReference>
<keyword evidence="2" id="KW-0812">Transmembrane</keyword>
<feature type="transmembrane region" description="Helical" evidence="2">
    <location>
        <begin position="224"/>
        <end position="243"/>
    </location>
</feature>
<dbReference type="Proteomes" id="UP001642360">
    <property type="component" value="Unassembled WGS sequence"/>
</dbReference>
<reference evidence="4 5" key="1">
    <citation type="submission" date="2024-02" db="EMBL/GenBank/DDBJ databases">
        <authorList>
            <person name="Vignale AGUSTIN F."/>
            <person name="Sosa J E."/>
            <person name="Modenutti C."/>
        </authorList>
    </citation>
    <scope>NUCLEOTIDE SEQUENCE [LARGE SCALE GENOMIC DNA]</scope>
</reference>
<evidence type="ECO:0000259" key="3">
    <source>
        <dbReference type="Pfam" id="PF03107"/>
    </source>
</evidence>
<dbReference type="AlphaFoldDB" id="A0ABC8SUY5"/>
<proteinExistence type="predicted"/>
<protein>
    <recommendedName>
        <fullName evidence="3">DC1 domain-containing protein</fullName>
    </recommendedName>
</protein>
<dbReference type="Pfam" id="PF03107">
    <property type="entry name" value="C1_2"/>
    <property type="match status" value="1"/>
</dbReference>
<keyword evidence="2" id="KW-0472">Membrane</keyword>
<dbReference type="InterPro" id="IPR046349">
    <property type="entry name" value="C1-like_sf"/>
</dbReference>
<comment type="caution">
    <text evidence="4">The sequence shown here is derived from an EMBL/GenBank/DDBJ whole genome shotgun (WGS) entry which is preliminary data.</text>
</comment>
<name>A0ABC8SUY5_9AQUA</name>
<dbReference type="EMBL" id="CAUOFW020003566">
    <property type="protein sequence ID" value="CAK9160720.1"/>
    <property type="molecule type" value="Genomic_DNA"/>
</dbReference>
<dbReference type="InterPro" id="IPR053192">
    <property type="entry name" value="Vacuole_Formation_Reg"/>
</dbReference>
<sequence length="258" mass="29833">NENEVDQSIDPNLLHLPVTNGSLELFRQYAKQINLEDIEREAELIHWSHEHPLILFDVQKDDDIKDEITLCDGCVQPISFPFYCCSQCNYFLHLSCVNLPRELRHPIHHELPMVLCQVMKFYKTFLCDACWVWTNGFYYNCETCSKHLCNGSGFSFSTSGFKCDDCRFKISHDSALLPVIAINRFIFYALKITIQTSSMEVPLKLIVIHTLWHLYERQGRGSRIAVVVILMLELSLFILILILSVPYSNVESVIIHCA</sequence>